<evidence type="ECO:0000313" key="1">
    <source>
        <dbReference type="EMBL" id="MCH96551.1"/>
    </source>
</evidence>
<dbReference type="AlphaFoldDB" id="A0A392NAQ1"/>
<dbReference type="Proteomes" id="UP000265520">
    <property type="component" value="Unassembled WGS sequence"/>
</dbReference>
<keyword evidence="1" id="KW-0808">Transferase</keyword>
<keyword evidence="1" id="KW-0695">RNA-directed DNA polymerase</keyword>
<name>A0A392NAQ1_9FABA</name>
<organism evidence="1 2">
    <name type="scientific">Trifolium medium</name>
    <dbReference type="NCBI Taxonomy" id="97028"/>
    <lineage>
        <taxon>Eukaryota</taxon>
        <taxon>Viridiplantae</taxon>
        <taxon>Streptophyta</taxon>
        <taxon>Embryophyta</taxon>
        <taxon>Tracheophyta</taxon>
        <taxon>Spermatophyta</taxon>
        <taxon>Magnoliopsida</taxon>
        <taxon>eudicotyledons</taxon>
        <taxon>Gunneridae</taxon>
        <taxon>Pentapetalae</taxon>
        <taxon>rosids</taxon>
        <taxon>fabids</taxon>
        <taxon>Fabales</taxon>
        <taxon>Fabaceae</taxon>
        <taxon>Papilionoideae</taxon>
        <taxon>50 kb inversion clade</taxon>
        <taxon>NPAAA clade</taxon>
        <taxon>Hologalegina</taxon>
        <taxon>IRL clade</taxon>
        <taxon>Trifolieae</taxon>
        <taxon>Trifolium</taxon>
    </lineage>
</organism>
<dbReference type="EMBL" id="LXQA010032622">
    <property type="protein sequence ID" value="MCH96551.1"/>
    <property type="molecule type" value="Genomic_DNA"/>
</dbReference>
<reference evidence="1 2" key="1">
    <citation type="journal article" date="2018" name="Front. Plant Sci.">
        <title>Red Clover (Trifolium pratense) and Zigzag Clover (T. medium) - A Picture of Genomic Similarities and Differences.</title>
        <authorList>
            <person name="Dluhosova J."/>
            <person name="Istvanek J."/>
            <person name="Nedelnik J."/>
            <person name="Repkova J."/>
        </authorList>
    </citation>
    <scope>NUCLEOTIDE SEQUENCE [LARGE SCALE GENOMIC DNA]</scope>
    <source>
        <strain evidence="2">cv. 10/8</strain>
        <tissue evidence="1">Leaf</tissue>
    </source>
</reference>
<evidence type="ECO:0000313" key="2">
    <source>
        <dbReference type="Proteomes" id="UP000265520"/>
    </source>
</evidence>
<accession>A0A392NAQ1</accession>
<comment type="caution">
    <text evidence="1">The sequence shown here is derived from an EMBL/GenBank/DDBJ whole genome shotgun (WGS) entry which is preliminary data.</text>
</comment>
<dbReference type="PANTHER" id="PTHR36617">
    <property type="entry name" value="PROTEIN, PUTATIVE-RELATED"/>
    <property type="match status" value="1"/>
</dbReference>
<sequence>CNLVEFVCYFFQVKGLELGEAPLKDRFPRLFSISSQKDASVAEVRNLTGGLERWRLVWRRRFFVSEQVLFEELLESINQVTLSGDEDRWGWLP</sequence>
<keyword evidence="1" id="KW-0548">Nucleotidyltransferase</keyword>
<dbReference type="GO" id="GO:0003964">
    <property type="term" value="F:RNA-directed DNA polymerase activity"/>
    <property type="evidence" value="ECO:0007669"/>
    <property type="project" value="UniProtKB-KW"/>
</dbReference>
<dbReference type="PANTHER" id="PTHR36617:SF15">
    <property type="entry name" value="REVERSE TRANSCRIPTASE ZINC-BINDING DOMAIN-CONTAINING PROTEIN"/>
    <property type="match status" value="1"/>
</dbReference>
<feature type="non-terminal residue" evidence="1">
    <location>
        <position position="1"/>
    </location>
</feature>
<protein>
    <submittedName>
        <fullName evidence="1">Non-LTR retroelement reverse transcriptase-like related</fullName>
    </submittedName>
</protein>
<keyword evidence="2" id="KW-1185">Reference proteome</keyword>
<proteinExistence type="predicted"/>